<dbReference type="CDD" id="cd02947">
    <property type="entry name" value="TRX_family"/>
    <property type="match status" value="1"/>
</dbReference>
<dbReference type="InterPro" id="IPR017937">
    <property type="entry name" value="Thioredoxin_CS"/>
</dbReference>
<feature type="active site" description="Nucleophile" evidence="8">
    <location>
        <position position="33"/>
    </location>
</feature>
<name>A0A7C4LMM6_9PLAN</name>
<feature type="site" description="Deprotonates C-terminal active site Cys" evidence="8">
    <location>
        <position position="27"/>
    </location>
</feature>
<evidence type="ECO:0000256" key="2">
    <source>
        <dbReference type="ARBA" id="ARBA00022448"/>
    </source>
</evidence>
<accession>A0A7C4LMM6</accession>
<feature type="domain" description="Thioredoxin" evidence="10">
    <location>
        <begin position="1"/>
        <end position="108"/>
    </location>
</feature>
<evidence type="ECO:0000256" key="4">
    <source>
        <dbReference type="ARBA" id="ARBA00023157"/>
    </source>
</evidence>
<feature type="disulfide bond" description="Redox-active" evidence="9">
    <location>
        <begin position="33"/>
        <end position="36"/>
    </location>
</feature>
<organism evidence="11">
    <name type="scientific">Schlesneria paludicola</name>
    <dbReference type="NCBI Taxonomy" id="360056"/>
    <lineage>
        <taxon>Bacteria</taxon>
        <taxon>Pseudomonadati</taxon>
        <taxon>Planctomycetota</taxon>
        <taxon>Planctomycetia</taxon>
        <taxon>Planctomycetales</taxon>
        <taxon>Planctomycetaceae</taxon>
        <taxon>Schlesneria</taxon>
    </lineage>
</organism>
<dbReference type="GO" id="GO:0005829">
    <property type="term" value="C:cytosol"/>
    <property type="evidence" value="ECO:0007669"/>
    <property type="project" value="TreeGrafter"/>
</dbReference>
<evidence type="ECO:0000256" key="6">
    <source>
        <dbReference type="NCBIfam" id="TIGR01068"/>
    </source>
</evidence>
<comment type="similarity">
    <text evidence="1 7">Belongs to the thioredoxin family.</text>
</comment>
<keyword evidence="5 9" id="KW-0676">Redox-active center</keyword>
<evidence type="ECO:0000256" key="8">
    <source>
        <dbReference type="PIRSR" id="PIRSR000077-1"/>
    </source>
</evidence>
<dbReference type="PANTHER" id="PTHR45663">
    <property type="entry name" value="GEO12009P1"/>
    <property type="match status" value="1"/>
</dbReference>
<keyword evidence="2" id="KW-0813">Transport</keyword>
<reference evidence="11" key="1">
    <citation type="journal article" date="2020" name="mSystems">
        <title>Genome- and Community-Level Interaction Insights into Carbon Utilization and Element Cycling Functions of Hydrothermarchaeota in Hydrothermal Sediment.</title>
        <authorList>
            <person name="Zhou Z."/>
            <person name="Liu Y."/>
            <person name="Xu W."/>
            <person name="Pan J."/>
            <person name="Luo Z.H."/>
            <person name="Li M."/>
        </authorList>
    </citation>
    <scope>NUCLEOTIDE SEQUENCE [LARGE SCALE GENOMIC DNA]</scope>
    <source>
        <strain evidence="11">SpSt-508</strain>
    </source>
</reference>
<dbReference type="FunFam" id="3.40.30.10:FF:000001">
    <property type="entry name" value="Thioredoxin"/>
    <property type="match status" value="1"/>
</dbReference>
<dbReference type="InterPro" id="IPR036249">
    <property type="entry name" value="Thioredoxin-like_sf"/>
</dbReference>
<dbReference type="InterPro" id="IPR013766">
    <property type="entry name" value="Thioredoxin_domain"/>
</dbReference>
<feature type="site" description="Contributes to redox potential value" evidence="8">
    <location>
        <position position="35"/>
    </location>
</feature>
<evidence type="ECO:0000256" key="5">
    <source>
        <dbReference type="ARBA" id="ARBA00023284"/>
    </source>
</evidence>
<comment type="caution">
    <text evidence="11">The sequence shown here is derived from an EMBL/GenBank/DDBJ whole genome shotgun (WGS) entry which is preliminary data.</text>
</comment>
<proteinExistence type="inferred from homology"/>
<feature type="active site" description="Nucleophile" evidence="8">
    <location>
        <position position="36"/>
    </location>
</feature>
<evidence type="ECO:0000256" key="9">
    <source>
        <dbReference type="PIRSR" id="PIRSR000077-4"/>
    </source>
</evidence>
<dbReference type="SUPFAM" id="SSF52833">
    <property type="entry name" value="Thioredoxin-like"/>
    <property type="match status" value="1"/>
</dbReference>
<dbReference type="InterPro" id="IPR005746">
    <property type="entry name" value="Thioredoxin"/>
</dbReference>
<dbReference type="PROSITE" id="PS51352">
    <property type="entry name" value="THIOREDOXIN_2"/>
    <property type="match status" value="1"/>
</dbReference>
<dbReference type="EMBL" id="DSVQ01000016">
    <property type="protein sequence ID" value="HGT40336.1"/>
    <property type="molecule type" value="Genomic_DNA"/>
</dbReference>
<dbReference type="PIRSF" id="PIRSF000077">
    <property type="entry name" value="Thioredoxin"/>
    <property type="match status" value="1"/>
</dbReference>
<gene>
    <name evidence="11" type="primary">trxA</name>
    <name evidence="11" type="ORF">ENS64_13910</name>
</gene>
<dbReference type="Pfam" id="PF00085">
    <property type="entry name" value="Thioredoxin"/>
    <property type="match status" value="1"/>
</dbReference>
<dbReference type="NCBIfam" id="TIGR01068">
    <property type="entry name" value="thioredoxin"/>
    <property type="match status" value="1"/>
</dbReference>
<evidence type="ECO:0000256" key="1">
    <source>
        <dbReference type="ARBA" id="ARBA00008987"/>
    </source>
</evidence>
<evidence type="ECO:0000313" key="11">
    <source>
        <dbReference type="EMBL" id="HGT40336.1"/>
    </source>
</evidence>
<evidence type="ECO:0000256" key="3">
    <source>
        <dbReference type="ARBA" id="ARBA00022982"/>
    </source>
</evidence>
<dbReference type="PROSITE" id="PS00194">
    <property type="entry name" value="THIOREDOXIN_1"/>
    <property type="match status" value="1"/>
</dbReference>
<dbReference type="PANTHER" id="PTHR45663:SF11">
    <property type="entry name" value="GEO12009P1"/>
    <property type="match status" value="1"/>
</dbReference>
<dbReference type="GO" id="GO:0045454">
    <property type="term" value="P:cell redox homeostasis"/>
    <property type="evidence" value="ECO:0007669"/>
    <property type="project" value="TreeGrafter"/>
</dbReference>
<protein>
    <recommendedName>
        <fullName evidence="6 7">Thioredoxin</fullName>
    </recommendedName>
</protein>
<evidence type="ECO:0000259" key="10">
    <source>
        <dbReference type="PROSITE" id="PS51352"/>
    </source>
</evidence>
<dbReference type="AlphaFoldDB" id="A0A7C4LMM6"/>
<dbReference type="PRINTS" id="PR00421">
    <property type="entry name" value="THIOREDOXIN"/>
</dbReference>
<dbReference type="GO" id="GO:0015035">
    <property type="term" value="F:protein-disulfide reductase activity"/>
    <property type="evidence" value="ECO:0007669"/>
    <property type="project" value="UniProtKB-UniRule"/>
</dbReference>
<sequence length="108" mass="11838">MAGNVLEFTDDNFRAQVLESELPVLVDFWAPWCGPCRMIAPAIEELASDYAGRVLVGKVNTDDNPQVASSLGISAIPTIILFKNGHPVERMMGLQQKARMSAVIDKHL</sequence>
<keyword evidence="4 9" id="KW-1015">Disulfide bond</keyword>
<evidence type="ECO:0000256" key="7">
    <source>
        <dbReference type="PIRNR" id="PIRNR000077"/>
    </source>
</evidence>
<feature type="site" description="Contributes to redox potential value" evidence="8">
    <location>
        <position position="34"/>
    </location>
</feature>
<keyword evidence="3" id="KW-0249">Electron transport</keyword>
<dbReference type="Gene3D" id="3.40.30.10">
    <property type="entry name" value="Glutaredoxin"/>
    <property type="match status" value="1"/>
</dbReference>